<sequence>MPVGRKSSVSISPNTLSTPSPNPGPVGLSFANNDIGSLPNNFEEEFLPYHEGSEQHTLLHSPSVRSYVTWDDLSMTPDTTMGHEMQFGFNSSIDVELSPNQSGLGPDVHPGFQGPDMVPENLSWHRQGNTISCGVKSRQSHLHPNNLLNYPFIPLGPIKDDIPGAEIHIINPTMSKSSRKAHRNLRCTWKGCKYRKPFNRFAELERHVKTIHLFPYSYRCTYGGCLKLFNRKDNLKQHMIRRHEMPF</sequence>
<dbReference type="AlphaFoldDB" id="A0A5N6ZQ72"/>
<feature type="compositionally biased region" description="Low complexity" evidence="2">
    <location>
        <begin position="10"/>
        <end position="19"/>
    </location>
</feature>
<evidence type="ECO:0000259" key="3">
    <source>
        <dbReference type="PROSITE" id="PS50157"/>
    </source>
</evidence>
<organism evidence="4 5">
    <name type="scientific">Aspergillus caelatus</name>
    <dbReference type="NCBI Taxonomy" id="61420"/>
    <lineage>
        <taxon>Eukaryota</taxon>
        <taxon>Fungi</taxon>
        <taxon>Dikarya</taxon>
        <taxon>Ascomycota</taxon>
        <taxon>Pezizomycotina</taxon>
        <taxon>Eurotiomycetes</taxon>
        <taxon>Eurotiomycetidae</taxon>
        <taxon>Eurotiales</taxon>
        <taxon>Aspergillaceae</taxon>
        <taxon>Aspergillus</taxon>
        <taxon>Aspergillus subgen. Circumdati</taxon>
    </lineage>
</organism>
<dbReference type="SUPFAM" id="SSF57667">
    <property type="entry name" value="beta-beta-alpha zinc fingers"/>
    <property type="match status" value="1"/>
</dbReference>
<dbReference type="EMBL" id="ML737818">
    <property type="protein sequence ID" value="KAE8359565.1"/>
    <property type="molecule type" value="Genomic_DNA"/>
</dbReference>
<keyword evidence="1" id="KW-0862">Zinc</keyword>
<evidence type="ECO:0000313" key="5">
    <source>
        <dbReference type="Proteomes" id="UP000326268"/>
    </source>
</evidence>
<protein>
    <recommendedName>
        <fullName evidence="3">C2H2-type domain-containing protein</fullName>
    </recommendedName>
</protein>
<proteinExistence type="predicted"/>
<evidence type="ECO:0000256" key="1">
    <source>
        <dbReference type="PROSITE-ProRule" id="PRU00042"/>
    </source>
</evidence>
<dbReference type="SMART" id="SM00355">
    <property type="entry name" value="ZnF_C2H2"/>
    <property type="match status" value="2"/>
</dbReference>
<keyword evidence="1" id="KW-0479">Metal-binding</keyword>
<dbReference type="PROSITE" id="PS50157">
    <property type="entry name" value="ZINC_FINGER_C2H2_2"/>
    <property type="match status" value="1"/>
</dbReference>
<accession>A0A5N6ZQ72</accession>
<dbReference type="GeneID" id="43655500"/>
<dbReference type="Proteomes" id="UP000326268">
    <property type="component" value="Unassembled WGS sequence"/>
</dbReference>
<name>A0A5N6ZQ72_9EURO</name>
<dbReference type="OrthoDB" id="654211at2759"/>
<dbReference type="InterPro" id="IPR036236">
    <property type="entry name" value="Znf_C2H2_sf"/>
</dbReference>
<dbReference type="RefSeq" id="XP_031922646.1">
    <property type="nucleotide sequence ID" value="XM_032071054.1"/>
</dbReference>
<keyword evidence="5" id="KW-1185">Reference proteome</keyword>
<evidence type="ECO:0000256" key="2">
    <source>
        <dbReference type="SAM" id="MobiDB-lite"/>
    </source>
</evidence>
<dbReference type="Gene3D" id="3.30.160.60">
    <property type="entry name" value="Classic Zinc Finger"/>
    <property type="match status" value="1"/>
</dbReference>
<feature type="domain" description="C2H2-type" evidence="3">
    <location>
        <begin position="218"/>
        <end position="243"/>
    </location>
</feature>
<keyword evidence="1" id="KW-0863">Zinc-finger</keyword>
<reference evidence="4 5" key="1">
    <citation type="submission" date="2019-04" db="EMBL/GenBank/DDBJ databases">
        <title>Friends and foes A comparative genomics studyof 23 Aspergillus species from section Flavi.</title>
        <authorList>
            <consortium name="DOE Joint Genome Institute"/>
            <person name="Kjaerbolling I."/>
            <person name="Vesth T."/>
            <person name="Frisvad J.C."/>
            <person name="Nybo J.L."/>
            <person name="Theobald S."/>
            <person name="Kildgaard S."/>
            <person name="Isbrandt T."/>
            <person name="Kuo A."/>
            <person name="Sato A."/>
            <person name="Lyhne E.K."/>
            <person name="Kogle M.E."/>
            <person name="Wiebenga A."/>
            <person name="Kun R.S."/>
            <person name="Lubbers R.J."/>
            <person name="Makela M.R."/>
            <person name="Barry K."/>
            <person name="Chovatia M."/>
            <person name="Clum A."/>
            <person name="Daum C."/>
            <person name="Haridas S."/>
            <person name="He G."/>
            <person name="LaButti K."/>
            <person name="Lipzen A."/>
            <person name="Mondo S."/>
            <person name="Riley R."/>
            <person name="Salamov A."/>
            <person name="Simmons B.A."/>
            <person name="Magnuson J.K."/>
            <person name="Henrissat B."/>
            <person name="Mortensen U.H."/>
            <person name="Larsen T.O."/>
            <person name="Devries R.P."/>
            <person name="Grigoriev I.V."/>
            <person name="Machida M."/>
            <person name="Baker S.E."/>
            <person name="Andersen M.R."/>
        </authorList>
    </citation>
    <scope>NUCLEOTIDE SEQUENCE [LARGE SCALE GENOMIC DNA]</scope>
    <source>
        <strain evidence="4 5">CBS 763.97</strain>
    </source>
</reference>
<dbReference type="GO" id="GO:0008270">
    <property type="term" value="F:zinc ion binding"/>
    <property type="evidence" value="ECO:0007669"/>
    <property type="project" value="UniProtKB-KW"/>
</dbReference>
<dbReference type="InterPro" id="IPR013087">
    <property type="entry name" value="Znf_C2H2_type"/>
</dbReference>
<dbReference type="PROSITE" id="PS00028">
    <property type="entry name" value="ZINC_FINGER_C2H2_1"/>
    <property type="match status" value="1"/>
</dbReference>
<gene>
    <name evidence="4" type="ORF">BDV27DRAFT_149475</name>
</gene>
<feature type="region of interest" description="Disordered" evidence="2">
    <location>
        <begin position="1"/>
        <end position="32"/>
    </location>
</feature>
<evidence type="ECO:0000313" key="4">
    <source>
        <dbReference type="EMBL" id="KAE8359565.1"/>
    </source>
</evidence>